<dbReference type="InParanoid" id="A8NZZ1"/>
<dbReference type="CDD" id="cd11069">
    <property type="entry name" value="CYP_FUM15-like"/>
    <property type="match status" value="1"/>
</dbReference>
<dbReference type="PRINTS" id="PR00463">
    <property type="entry name" value="EP450I"/>
</dbReference>
<dbReference type="PRINTS" id="PR00385">
    <property type="entry name" value="P450"/>
</dbReference>
<dbReference type="EMBL" id="AACS02000006">
    <property type="protein sequence ID" value="EAU84038.1"/>
    <property type="molecule type" value="Genomic_DNA"/>
</dbReference>
<evidence type="ECO:0000256" key="7">
    <source>
        <dbReference type="ARBA" id="ARBA00022723"/>
    </source>
</evidence>
<dbReference type="AlphaFoldDB" id="A8NZZ1"/>
<evidence type="ECO:0000256" key="9">
    <source>
        <dbReference type="ARBA" id="ARBA00023002"/>
    </source>
</evidence>
<keyword evidence="16" id="KW-1185">Reference proteome</keyword>
<proteinExistence type="inferred from homology"/>
<evidence type="ECO:0000256" key="4">
    <source>
        <dbReference type="ARBA" id="ARBA00010617"/>
    </source>
</evidence>
<dbReference type="Gene3D" id="1.10.630.10">
    <property type="entry name" value="Cytochrome P450"/>
    <property type="match status" value="2"/>
</dbReference>
<keyword evidence="8" id="KW-1133">Transmembrane helix</keyword>
<evidence type="ECO:0000256" key="8">
    <source>
        <dbReference type="ARBA" id="ARBA00022989"/>
    </source>
</evidence>
<dbReference type="InterPro" id="IPR002401">
    <property type="entry name" value="Cyt_P450_E_grp-I"/>
</dbReference>
<evidence type="ECO:0000256" key="1">
    <source>
        <dbReference type="ARBA" id="ARBA00001971"/>
    </source>
</evidence>
<dbReference type="Proteomes" id="UP000001861">
    <property type="component" value="Unassembled WGS sequence"/>
</dbReference>
<evidence type="ECO:0000256" key="11">
    <source>
        <dbReference type="ARBA" id="ARBA00023033"/>
    </source>
</evidence>
<evidence type="ECO:0000256" key="12">
    <source>
        <dbReference type="ARBA" id="ARBA00023136"/>
    </source>
</evidence>
<evidence type="ECO:0000256" key="13">
    <source>
        <dbReference type="PIRSR" id="PIRSR602401-1"/>
    </source>
</evidence>
<dbReference type="InterPro" id="IPR001128">
    <property type="entry name" value="Cyt_P450"/>
</dbReference>
<evidence type="ECO:0000256" key="3">
    <source>
        <dbReference type="ARBA" id="ARBA00004721"/>
    </source>
</evidence>
<dbReference type="OrthoDB" id="1470350at2759"/>
<comment type="subcellular location">
    <subcellularLocation>
        <location evidence="2">Membrane</location>
    </subcellularLocation>
</comment>
<dbReference type="PANTHER" id="PTHR24305:SF166">
    <property type="entry name" value="CYTOCHROME P450 12A4, MITOCHONDRIAL-RELATED"/>
    <property type="match status" value="1"/>
</dbReference>
<evidence type="ECO:0000313" key="15">
    <source>
        <dbReference type="EMBL" id="EAU84038.1"/>
    </source>
</evidence>
<keyword evidence="6" id="KW-0812">Transmembrane</keyword>
<dbReference type="KEGG" id="cci:CC1G_15856"/>
<comment type="pathway">
    <text evidence="3">Secondary metabolite biosynthesis; terpenoid biosynthesis.</text>
</comment>
<dbReference type="OMA" id="WPHPETF"/>
<dbReference type="InterPro" id="IPR017972">
    <property type="entry name" value="Cyt_P450_CS"/>
</dbReference>
<evidence type="ECO:0000256" key="10">
    <source>
        <dbReference type="ARBA" id="ARBA00023004"/>
    </source>
</evidence>
<dbReference type="GO" id="GO:0020037">
    <property type="term" value="F:heme binding"/>
    <property type="evidence" value="ECO:0007669"/>
    <property type="project" value="InterPro"/>
</dbReference>
<dbReference type="PROSITE" id="PS00086">
    <property type="entry name" value="CYTOCHROME_P450"/>
    <property type="match status" value="1"/>
</dbReference>
<accession>A8NZZ1</accession>
<organism evidence="15 16">
    <name type="scientific">Coprinopsis cinerea (strain Okayama-7 / 130 / ATCC MYA-4618 / FGSC 9003)</name>
    <name type="common">Inky cap fungus</name>
    <name type="synonym">Hormographiella aspergillata</name>
    <dbReference type="NCBI Taxonomy" id="240176"/>
    <lineage>
        <taxon>Eukaryota</taxon>
        <taxon>Fungi</taxon>
        <taxon>Dikarya</taxon>
        <taxon>Basidiomycota</taxon>
        <taxon>Agaricomycotina</taxon>
        <taxon>Agaricomycetes</taxon>
        <taxon>Agaricomycetidae</taxon>
        <taxon>Agaricales</taxon>
        <taxon>Agaricineae</taxon>
        <taxon>Psathyrellaceae</taxon>
        <taxon>Coprinopsis</taxon>
    </lineage>
</organism>
<evidence type="ECO:0000313" key="16">
    <source>
        <dbReference type="Proteomes" id="UP000001861"/>
    </source>
</evidence>
<dbReference type="RefSeq" id="XP_001837781.1">
    <property type="nucleotide sequence ID" value="XM_001837729.1"/>
</dbReference>
<dbReference type="GO" id="GO:0016020">
    <property type="term" value="C:membrane"/>
    <property type="evidence" value="ECO:0007669"/>
    <property type="project" value="UniProtKB-SubCell"/>
</dbReference>
<evidence type="ECO:0000256" key="5">
    <source>
        <dbReference type="ARBA" id="ARBA00022617"/>
    </source>
</evidence>
<gene>
    <name evidence="15" type="ORF">CC1G_15856</name>
</gene>
<name>A8NZZ1_COPC7</name>
<evidence type="ECO:0000256" key="2">
    <source>
        <dbReference type="ARBA" id="ARBA00004370"/>
    </source>
</evidence>
<keyword evidence="10 13" id="KW-0408">Iron</keyword>
<keyword evidence="7 13" id="KW-0479">Metal-binding</keyword>
<comment type="cofactor">
    <cofactor evidence="1 13">
        <name>heme</name>
        <dbReference type="ChEBI" id="CHEBI:30413"/>
    </cofactor>
</comment>
<dbReference type="GO" id="GO:0016705">
    <property type="term" value="F:oxidoreductase activity, acting on paired donors, with incorporation or reduction of molecular oxygen"/>
    <property type="evidence" value="ECO:0007669"/>
    <property type="project" value="InterPro"/>
</dbReference>
<dbReference type="GO" id="GO:0004497">
    <property type="term" value="F:monooxygenase activity"/>
    <property type="evidence" value="ECO:0007669"/>
    <property type="project" value="UniProtKB-KW"/>
</dbReference>
<dbReference type="InterPro" id="IPR036396">
    <property type="entry name" value="Cyt_P450_sf"/>
</dbReference>
<protein>
    <submittedName>
        <fullName evidence="15">Cytochrome p450</fullName>
    </submittedName>
</protein>
<dbReference type="VEuPathDB" id="FungiDB:CC1G_15856"/>
<dbReference type="InterPro" id="IPR050121">
    <property type="entry name" value="Cytochrome_P450_monoxygenase"/>
</dbReference>
<evidence type="ECO:0000256" key="6">
    <source>
        <dbReference type="ARBA" id="ARBA00022692"/>
    </source>
</evidence>
<evidence type="ECO:0000256" key="14">
    <source>
        <dbReference type="RuleBase" id="RU000461"/>
    </source>
</evidence>
<comment type="caution">
    <text evidence="15">The sequence shown here is derived from an EMBL/GenBank/DDBJ whole genome shotgun (WGS) entry which is preliminary data.</text>
</comment>
<reference evidence="15 16" key="1">
    <citation type="journal article" date="2010" name="Proc. Natl. Acad. Sci. U.S.A.">
        <title>Insights into evolution of multicellular fungi from the assembled chromosomes of the mushroom Coprinopsis cinerea (Coprinus cinereus).</title>
        <authorList>
            <person name="Stajich J.E."/>
            <person name="Wilke S.K."/>
            <person name="Ahren D."/>
            <person name="Au C.H."/>
            <person name="Birren B.W."/>
            <person name="Borodovsky M."/>
            <person name="Burns C."/>
            <person name="Canback B."/>
            <person name="Casselton L.A."/>
            <person name="Cheng C.K."/>
            <person name="Deng J."/>
            <person name="Dietrich F.S."/>
            <person name="Fargo D.C."/>
            <person name="Farman M.L."/>
            <person name="Gathman A.C."/>
            <person name="Goldberg J."/>
            <person name="Guigo R."/>
            <person name="Hoegger P.J."/>
            <person name="Hooker J.B."/>
            <person name="Huggins A."/>
            <person name="James T.Y."/>
            <person name="Kamada T."/>
            <person name="Kilaru S."/>
            <person name="Kodira C."/>
            <person name="Kues U."/>
            <person name="Kupfer D."/>
            <person name="Kwan H.S."/>
            <person name="Lomsadze A."/>
            <person name="Li W."/>
            <person name="Lilly W.W."/>
            <person name="Ma L.J."/>
            <person name="Mackey A.J."/>
            <person name="Manning G."/>
            <person name="Martin F."/>
            <person name="Muraguchi H."/>
            <person name="Natvig D.O."/>
            <person name="Palmerini H."/>
            <person name="Ramesh M.A."/>
            <person name="Rehmeyer C.J."/>
            <person name="Roe B.A."/>
            <person name="Shenoy N."/>
            <person name="Stanke M."/>
            <person name="Ter-Hovhannisyan V."/>
            <person name="Tunlid A."/>
            <person name="Velagapudi R."/>
            <person name="Vision T.J."/>
            <person name="Zeng Q."/>
            <person name="Zolan M.E."/>
            <person name="Pukkila P.J."/>
        </authorList>
    </citation>
    <scope>NUCLEOTIDE SEQUENCE [LARGE SCALE GENOMIC DNA]</scope>
    <source>
        <strain evidence="16">Okayama-7 / 130 / ATCC MYA-4618 / FGSC 9003</strain>
    </source>
</reference>
<keyword evidence="5 13" id="KW-0349">Heme</keyword>
<dbReference type="Pfam" id="PF00067">
    <property type="entry name" value="p450"/>
    <property type="match status" value="2"/>
</dbReference>
<feature type="binding site" description="axial binding residue" evidence="13">
    <location>
        <position position="606"/>
    </location>
    <ligand>
        <name>heme</name>
        <dbReference type="ChEBI" id="CHEBI:30413"/>
    </ligand>
    <ligandPart>
        <name>Fe</name>
        <dbReference type="ChEBI" id="CHEBI:18248"/>
    </ligandPart>
</feature>
<keyword evidence="12" id="KW-0472">Membrane</keyword>
<dbReference type="SUPFAM" id="SSF48264">
    <property type="entry name" value="Cytochrome P450"/>
    <property type="match status" value="2"/>
</dbReference>
<dbReference type="GO" id="GO:0005506">
    <property type="term" value="F:iron ion binding"/>
    <property type="evidence" value="ECO:0007669"/>
    <property type="project" value="InterPro"/>
</dbReference>
<dbReference type="GeneID" id="6014343"/>
<dbReference type="PANTHER" id="PTHR24305">
    <property type="entry name" value="CYTOCHROME P450"/>
    <property type="match status" value="1"/>
</dbReference>
<dbReference type="eggNOG" id="KOG0158">
    <property type="taxonomic scope" value="Eukaryota"/>
</dbReference>
<comment type="similarity">
    <text evidence="4 14">Belongs to the cytochrome P450 family.</text>
</comment>
<keyword evidence="11 14" id="KW-0503">Monooxygenase</keyword>
<keyword evidence="9 14" id="KW-0560">Oxidoreductase</keyword>
<sequence>MSSISRWSLTFPERWLKDGQLDDTLLDANSLVFGYGRRVCPGRYLSQDSLLYMTAALLSVFNVKDPFSTQPLSLDVTPELLCAKEAMAPGKRGADAINLYFFDGIGQVVGASVLTWLVWKIVKKATTKNPLDKVPGPPYKSFLKGNFPDLVHPRAWDYHIEIAEKYGGVLKFNGFFGEAHLYVFDPKALHHIIVKDQYIYDETDSFFVANDVVFGKGLLSTGGEHHRKQRKMLNPVFSIAHMREMVPIFYDVVNRLGNAIEAQVANGPKDVRAFLICNEVADIEDVGKIDILAWMTRTALELIGQSGLGYSFDPMTEDGEEHPYSVSVKLLVPALHKLNFSRFVLLPLVYNIGPARFRRFVVDILSIFWGNLRRVRDIVDIITNTSVTIYEEKKKALAEGDEALQNQIGRGKDIISILMKANMEASEEDRLPESELLGQMSTLTFAAMDTTSNALSRIFHLLSENPEVQERLRAEILEAKAQNGGELMHDELVNLPFLDAICRETMRLYPPVPMLLREARQDMILPVSKPIIGTDGQEMNEILVPKGTKIFISTLASNRNTDLWGPDAHEWKPERWLSPLPEKLLKAKIPGVYSHLMTFLGGGRSCIGFKFSQLEMKVVLVTLLEKLRFTSLGKKVYWQMNGIAQPIIEEEGSLDPQLPIKVELLASRV</sequence>